<name>A0A7K1V0I1_9NOCA</name>
<sequence length="227" mass="24459">MFCGEFERLGHVQPAPGRGQDHPRDPHLRHPEPLPDQIGGVVHQPVAHLHRRGHLLVQLGPARFQQTGIGAELLRRGRAHRTVLVDLEALVHADGAQPHLGFGQVGQGAQAIQHRVQRRHQAVANIAAAHQFPVRVLPLGEHLLDRAADLEGHGRGGRGPAAVRDVLALLGSDGVQERVHGIEQVPQLVPGHGRMPEGAQILFVRFHGIDRTVAHSADPATPARVGG</sequence>
<proteinExistence type="predicted"/>
<keyword evidence="3" id="KW-1185">Reference proteome</keyword>
<comment type="caution">
    <text evidence="2">The sequence shown here is derived from an EMBL/GenBank/DDBJ whole genome shotgun (WGS) entry which is preliminary data.</text>
</comment>
<evidence type="ECO:0000313" key="2">
    <source>
        <dbReference type="EMBL" id="MVU80002.1"/>
    </source>
</evidence>
<feature type="region of interest" description="Disordered" evidence="1">
    <location>
        <begin position="9"/>
        <end position="33"/>
    </location>
</feature>
<evidence type="ECO:0000256" key="1">
    <source>
        <dbReference type="SAM" id="MobiDB-lite"/>
    </source>
</evidence>
<evidence type="ECO:0000313" key="3">
    <source>
        <dbReference type="Proteomes" id="UP000466794"/>
    </source>
</evidence>
<dbReference type="EMBL" id="WRPP01000004">
    <property type="protein sequence ID" value="MVU80002.1"/>
    <property type="molecule type" value="Genomic_DNA"/>
</dbReference>
<protein>
    <submittedName>
        <fullName evidence="2">DUF742 domain-containing protein</fullName>
    </submittedName>
</protein>
<gene>
    <name evidence="2" type="ORF">GPX89_22495</name>
</gene>
<dbReference type="AlphaFoldDB" id="A0A7K1V0I1"/>
<accession>A0A7K1V0I1</accession>
<reference evidence="2 3" key="1">
    <citation type="submission" date="2019-12" db="EMBL/GenBank/DDBJ databases">
        <title>Nocardia sp. nov. ET3-3 isolated from soil.</title>
        <authorList>
            <person name="Kanchanasin P."/>
            <person name="Tanasupawat S."/>
            <person name="Yuki M."/>
            <person name="Kudo T."/>
        </authorList>
    </citation>
    <scope>NUCLEOTIDE SEQUENCE [LARGE SCALE GENOMIC DNA]</scope>
    <source>
        <strain evidence="2 3">ET3-3</strain>
    </source>
</reference>
<feature type="compositionally biased region" description="Basic and acidic residues" evidence="1">
    <location>
        <begin position="19"/>
        <end position="33"/>
    </location>
</feature>
<organism evidence="2 3">
    <name type="scientific">Nocardia terrae</name>
    <dbReference type="NCBI Taxonomy" id="2675851"/>
    <lineage>
        <taxon>Bacteria</taxon>
        <taxon>Bacillati</taxon>
        <taxon>Actinomycetota</taxon>
        <taxon>Actinomycetes</taxon>
        <taxon>Mycobacteriales</taxon>
        <taxon>Nocardiaceae</taxon>
        <taxon>Nocardia</taxon>
    </lineage>
</organism>
<dbReference type="Proteomes" id="UP000466794">
    <property type="component" value="Unassembled WGS sequence"/>
</dbReference>